<dbReference type="Proteomes" id="UP001209681">
    <property type="component" value="Unassembled WGS sequence"/>
</dbReference>
<evidence type="ECO:0000259" key="2">
    <source>
        <dbReference type="Pfam" id="PF01370"/>
    </source>
</evidence>
<evidence type="ECO:0000256" key="1">
    <source>
        <dbReference type="ARBA" id="ARBA00007637"/>
    </source>
</evidence>
<comment type="caution">
    <text evidence="3">The sequence shown here is derived from an EMBL/GenBank/DDBJ whole genome shotgun (WGS) entry which is preliminary data.</text>
</comment>
<dbReference type="InterPro" id="IPR001509">
    <property type="entry name" value="Epimerase_deHydtase"/>
</dbReference>
<feature type="domain" description="NAD-dependent epimerase/dehydratase" evidence="2">
    <location>
        <begin position="132"/>
        <end position="342"/>
    </location>
</feature>
<comment type="similarity">
    <text evidence="1">Belongs to the NAD(P)-dependent epimerase/dehydratase family.</text>
</comment>
<keyword evidence="4" id="KW-1185">Reference proteome</keyword>
<dbReference type="InterPro" id="IPR029021">
    <property type="entry name" value="Prot-tyrosine_phosphatase-like"/>
</dbReference>
<evidence type="ECO:0000313" key="3">
    <source>
        <dbReference type="EMBL" id="MCW7755400.1"/>
    </source>
</evidence>
<protein>
    <submittedName>
        <fullName evidence="3">NAD-dependent epimerase/dehydratase family protein</fullName>
    </submittedName>
</protein>
<gene>
    <name evidence="3" type="ORF">OOT00_15570</name>
</gene>
<sequence length="410" mass="45480">MKISWITDCLGTAPYDAATNENNVTIIDVRDLVDKPGNTALLVLEKVEEGVSALQDGQRIVVCCDYGMSRSNAVAAGILANYKKDDFDKCLQLVMEKTNEKELKLGPVMAVRGALEFSLHRPRIDESRPNLLMTGGSGFIGQAFQAAATDEFVVWAPQQAELNLLEGSTKLALLVEKYGVDRIVHLANPRIYTSSMAMGQTLTMLRNVIDVCITMEIPLLYLSNWEVFSGYTGTLWVDEATPFLPKGPYGETKLLAELLIGHHVRTTGLRCTMLRSSPVYGKGSDRPKFIFNFFDKAARHAIIRTHRYSNGEPMLDLLHVDDLVTAIIAAIRSQYIGVLNIGTGNLTSTSDLARMLIQKLNSRSSIEQAIINDTTARIAMNWALAQKEIHWVPKIQLEDGIEDIFEYILG</sequence>
<dbReference type="Gene3D" id="3.40.50.720">
    <property type="entry name" value="NAD(P)-binding Rossmann-like Domain"/>
    <property type="match status" value="1"/>
</dbReference>
<dbReference type="EMBL" id="JAPFPW010000039">
    <property type="protein sequence ID" value="MCW7755400.1"/>
    <property type="molecule type" value="Genomic_DNA"/>
</dbReference>
<name>A0ABT3NDA2_9BACT</name>
<organism evidence="3 4">
    <name type="scientific">Desulfobotulus pelophilus</name>
    <dbReference type="NCBI Taxonomy" id="2823377"/>
    <lineage>
        <taxon>Bacteria</taxon>
        <taxon>Pseudomonadati</taxon>
        <taxon>Thermodesulfobacteriota</taxon>
        <taxon>Desulfobacteria</taxon>
        <taxon>Desulfobacterales</taxon>
        <taxon>Desulfobacteraceae</taxon>
        <taxon>Desulfobotulus</taxon>
    </lineage>
</organism>
<dbReference type="RefSeq" id="WP_265426348.1">
    <property type="nucleotide sequence ID" value="NZ_JAPFPW010000039.1"/>
</dbReference>
<dbReference type="Pfam" id="PF01370">
    <property type="entry name" value="Epimerase"/>
    <property type="match status" value="1"/>
</dbReference>
<reference evidence="3 4" key="1">
    <citation type="submission" date="2022-11" db="EMBL/GenBank/DDBJ databases">
        <title>Desulfobotulus tamanensis H1 sp. nov. - anaerobic, alkaliphilic, sulphate reducing bacterium isolated from terrestrial mud volcano.</title>
        <authorList>
            <person name="Frolova A."/>
            <person name="Merkel A.Y."/>
            <person name="Slobodkin A.I."/>
        </authorList>
    </citation>
    <scope>NUCLEOTIDE SEQUENCE [LARGE SCALE GENOMIC DNA]</scope>
    <source>
        <strain evidence="3 4">H1</strain>
    </source>
</reference>
<evidence type="ECO:0000313" key="4">
    <source>
        <dbReference type="Proteomes" id="UP001209681"/>
    </source>
</evidence>
<dbReference type="InterPro" id="IPR036291">
    <property type="entry name" value="NAD(P)-bd_dom_sf"/>
</dbReference>
<dbReference type="SUPFAM" id="SSF52799">
    <property type="entry name" value="(Phosphotyrosine protein) phosphatases II"/>
    <property type="match status" value="1"/>
</dbReference>
<dbReference type="PANTHER" id="PTHR43000">
    <property type="entry name" value="DTDP-D-GLUCOSE 4,6-DEHYDRATASE-RELATED"/>
    <property type="match status" value="1"/>
</dbReference>
<accession>A0ABT3NDA2</accession>
<proteinExistence type="inferred from homology"/>
<dbReference type="Gene3D" id="3.90.190.10">
    <property type="entry name" value="Protein tyrosine phosphatase superfamily"/>
    <property type="match status" value="1"/>
</dbReference>
<dbReference type="SUPFAM" id="SSF51735">
    <property type="entry name" value="NAD(P)-binding Rossmann-fold domains"/>
    <property type="match status" value="1"/>
</dbReference>